<gene>
    <name evidence="1" type="ORF">phi9184_ORF042</name>
</gene>
<evidence type="ECO:0000313" key="1">
    <source>
        <dbReference type="EMBL" id="QOI68861.1"/>
    </source>
</evidence>
<reference evidence="1 2" key="1">
    <citation type="submission" date="2020-08" db="EMBL/GenBank/DDBJ databases">
        <authorList>
            <person name="Canfield G.S."/>
            <person name="Duerkop B.A."/>
        </authorList>
    </citation>
    <scope>NUCLEOTIDE SEQUENCE [LARGE SCALE GENOMIC DNA]</scope>
</reference>
<keyword evidence="2" id="KW-1185">Reference proteome</keyword>
<name>A0A7L8ZJF8_9CAUD</name>
<dbReference type="Proteomes" id="UP000593991">
    <property type="component" value="Segment"/>
</dbReference>
<dbReference type="EMBL" id="MT939242">
    <property type="protein sequence ID" value="QOI68861.1"/>
    <property type="molecule type" value="Genomic_DNA"/>
</dbReference>
<organism evidence="1 2">
    <name type="scientific">Enterococcus phage 9184</name>
    <dbReference type="NCBI Taxonomy" id="2763103"/>
    <lineage>
        <taxon>Viruses</taxon>
        <taxon>Duplodnaviria</taxon>
        <taxon>Heunggongvirae</taxon>
        <taxon>Uroviricota</taxon>
        <taxon>Caudoviricetes</taxon>
        <taxon>Thiercelinvirus</taxon>
        <taxon>Thiercelinvirus v9184</taxon>
    </lineage>
</organism>
<accession>A0A7L8ZJF8</accession>
<proteinExistence type="predicted"/>
<sequence>MKKRYRGYFKKPTNLSDPEVRRYIEMKTDKKFRLRLWVNLYLREIKINVTNS</sequence>
<protein>
    <submittedName>
        <fullName evidence="1">Uncharacterized protein</fullName>
    </submittedName>
</protein>
<evidence type="ECO:0000313" key="2">
    <source>
        <dbReference type="Proteomes" id="UP000593991"/>
    </source>
</evidence>